<sequence length="184" mass="20588">MDNIRRQHEVVNRVLSKDAGDHYGVLGIKKGAGIDEINKAYIDSLGLTYPKKGCHPRSEEAFTRVYRSYTIICQKNSMPTGSLPPPRTAPVPPINDELTHHRTTNPIRLRHRSPTELPANRNGTQNGGSIFNMGLGNHITFDQSTLDVVPHSRKGLLWMLLIHIVVSVICYVIGRVLFGDQWSV</sequence>
<dbReference type="EMBL" id="JAGHQM010000339">
    <property type="protein sequence ID" value="KAH0562492.1"/>
    <property type="molecule type" value="Genomic_DNA"/>
</dbReference>
<reference evidence="3" key="1">
    <citation type="submission" date="2021-03" db="EMBL/GenBank/DDBJ databases">
        <title>Comparative genomics and phylogenomic investigation of the class Geoglossomycetes provide insights into ecological specialization and systematics.</title>
        <authorList>
            <person name="Melie T."/>
            <person name="Pirro S."/>
            <person name="Miller A.N."/>
            <person name="Quandt A."/>
        </authorList>
    </citation>
    <scope>NUCLEOTIDE SEQUENCE</scope>
    <source>
        <strain evidence="3">CAQ_001_2017</strain>
    </source>
</reference>
<dbReference type="AlphaFoldDB" id="A0A9P8LE17"/>
<comment type="caution">
    <text evidence="3">The sequence shown here is derived from an EMBL/GenBank/DDBJ whole genome shotgun (WGS) entry which is preliminary data.</text>
</comment>
<dbReference type="Gene3D" id="1.10.287.110">
    <property type="entry name" value="DnaJ domain"/>
    <property type="match status" value="1"/>
</dbReference>
<keyword evidence="1" id="KW-0472">Membrane</keyword>
<keyword evidence="4" id="KW-1185">Reference proteome</keyword>
<protein>
    <recommendedName>
        <fullName evidence="2">J domain-containing protein</fullName>
    </recommendedName>
</protein>
<feature type="domain" description="J" evidence="2">
    <location>
        <begin position="21"/>
        <end position="77"/>
    </location>
</feature>
<keyword evidence="1" id="KW-0812">Transmembrane</keyword>
<name>A0A9P8LE17_9PEZI</name>
<evidence type="ECO:0000259" key="2">
    <source>
        <dbReference type="PROSITE" id="PS50076"/>
    </source>
</evidence>
<dbReference type="CDD" id="cd06257">
    <property type="entry name" value="DnaJ"/>
    <property type="match status" value="1"/>
</dbReference>
<accession>A0A9P8LE17</accession>
<dbReference type="InterPro" id="IPR036869">
    <property type="entry name" value="J_dom_sf"/>
</dbReference>
<dbReference type="PROSITE" id="PS50076">
    <property type="entry name" value="DNAJ_2"/>
    <property type="match status" value="1"/>
</dbReference>
<evidence type="ECO:0000313" key="3">
    <source>
        <dbReference type="EMBL" id="KAH0562492.1"/>
    </source>
</evidence>
<evidence type="ECO:0000256" key="1">
    <source>
        <dbReference type="SAM" id="Phobius"/>
    </source>
</evidence>
<evidence type="ECO:0000313" key="4">
    <source>
        <dbReference type="Proteomes" id="UP000750711"/>
    </source>
</evidence>
<gene>
    <name evidence="3" type="ORF">GP486_002818</name>
</gene>
<dbReference type="Proteomes" id="UP000750711">
    <property type="component" value="Unassembled WGS sequence"/>
</dbReference>
<keyword evidence="1" id="KW-1133">Transmembrane helix</keyword>
<proteinExistence type="predicted"/>
<dbReference type="Pfam" id="PF00226">
    <property type="entry name" value="DnaJ"/>
    <property type="match status" value="1"/>
</dbReference>
<dbReference type="SUPFAM" id="SSF46565">
    <property type="entry name" value="Chaperone J-domain"/>
    <property type="match status" value="1"/>
</dbReference>
<feature type="transmembrane region" description="Helical" evidence="1">
    <location>
        <begin position="156"/>
        <end position="178"/>
    </location>
</feature>
<organism evidence="3 4">
    <name type="scientific">Trichoglossum hirsutum</name>
    <dbReference type="NCBI Taxonomy" id="265104"/>
    <lineage>
        <taxon>Eukaryota</taxon>
        <taxon>Fungi</taxon>
        <taxon>Dikarya</taxon>
        <taxon>Ascomycota</taxon>
        <taxon>Pezizomycotina</taxon>
        <taxon>Geoglossomycetes</taxon>
        <taxon>Geoglossales</taxon>
        <taxon>Geoglossaceae</taxon>
        <taxon>Trichoglossum</taxon>
    </lineage>
</organism>
<dbReference type="InterPro" id="IPR001623">
    <property type="entry name" value="DnaJ_domain"/>
</dbReference>